<dbReference type="Proteomes" id="UP000079169">
    <property type="component" value="Unplaced"/>
</dbReference>
<feature type="region of interest" description="Disordered" evidence="2">
    <location>
        <begin position="1"/>
        <end position="52"/>
    </location>
</feature>
<keyword evidence="1" id="KW-0175">Coiled coil</keyword>
<dbReference type="RefSeq" id="XP_008485843.1">
    <property type="nucleotide sequence ID" value="XM_008487621.1"/>
</dbReference>
<feature type="compositionally biased region" description="Polar residues" evidence="2">
    <location>
        <begin position="334"/>
        <end position="353"/>
    </location>
</feature>
<dbReference type="InterPro" id="IPR036514">
    <property type="entry name" value="SGNH_hydro_sf"/>
</dbReference>
<feature type="compositionally biased region" description="Basic residues" evidence="2">
    <location>
        <begin position="492"/>
        <end position="512"/>
    </location>
</feature>
<proteinExistence type="predicted"/>
<feature type="region of interest" description="Disordered" evidence="2">
    <location>
        <begin position="333"/>
        <end position="376"/>
    </location>
</feature>
<evidence type="ECO:0000256" key="2">
    <source>
        <dbReference type="SAM" id="MobiDB-lite"/>
    </source>
</evidence>
<name>A0A1S3DQB5_DIACI</name>
<accession>A0A1S3DQB5</accession>
<sequence>MYKIKPKTSTSKNVASLTQRVSVGSSGHGPTTPSVNIRPSPRTISGGSIAKRPSYSSALGSGTVCGCTSKSPNVTSTQTPGNRVDQLIEKLKVLENEQKLLSAKIERVTAVLDQLSSSSNSSNECRRCTCPACSAPPAPIHGGFPARPLSSLPFKRVLIASDSIGRDLSFHLNRSLSGDTQVLSSVKSGARFGDVVASIPVACPDLSKDDAVIIIGGANDIPLLPPILPSASHGFSSRALNFQPLAELSSRTNVIVCTVPYRYDHRANLSTNIYSTNQGILFRAQKYNILCFDLNKFLSRRHFTRHGLHLNRHGKVTLGRKLVSFLSDFESGCPASSNDNENATQDSTFNMSPIQRPPPPRSNLQSVPDLDSSESDDCLPVSTVRLAAVPQECFNDVVSDTSVLNVSSLNDDLIHDLPACDASSPMKVDDLPVSDVSSPKQGDVSVPNREGGRSHDGATVSRSSLGSGAVGHDKPVKRRRKIAALDPIRRPFIPRRAKSNFRLQNRKQGKTS</sequence>
<dbReference type="Gene3D" id="3.40.50.1110">
    <property type="entry name" value="SGNH hydrolase"/>
    <property type="match status" value="1"/>
</dbReference>
<evidence type="ECO:0000313" key="4">
    <source>
        <dbReference type="RefSeq" id="XP_008485843.1"/>
    </source>
</evidence>
<dbReference type="AlphaFoldDB" id="A0A1S3DQB5"/>
<evidence type="ECO:0000256" key="1">
    <source>
        <dbReference type="SAM" id="Coils"/>
    </source>
</evidence>
<reference evidence="4" key="1">
    <citation type="submission" date="2025-08" db="UniProtKB">
        <authorList>
            <consortium name="RefSeq"/>
        </authorList>
    </citation>
    <scope>IDENTIFICATION</scope>
</reference>
<dbReference type="SUPFAM" id="SSF52266">
    <property type="entry name" value="SGNH hydrolase"/>
    <property type="match status" value="1"/>
</dbReference>
<dbReference type="KEGG" id="dci:103522516"/>
<evidence type="ECO:0000313" key="3">
    <source>
        <dbReference type="Proteomes" id="UP000079169"/>
    </source>
</evidence>
<organism evidence="3 4">
    <name type="scientific">Diaphorina citri</name>
    <name type="common">Asian citrus psyllid</name>
    <dbReference type="NCBI Taxonomy" id="121845"/>
    <lineage>
        <taxon>Eukaryota</taxon>
        <taxon>Metazoa</taxon>
        <taxon>Ecdysozoa</taxon>
        <taxon>Arthropoda</taxon>
        <taxon>Hexapoda</taxon>
        <taxon>Insecta</taxon>
        <taxon>Pterygota</taxon>
        <taxon>Neoptera</taxon>
        <taxon>Paraneoptera</taxon>
        <taxon>Hemiptera</taxon>
        <taxon>Sternorrhyncha</taxon>
        <taxon>Psylloidea</taxon>
        <taxon>Psyllidae</taxon>
        <taxon>Diaphorininae</taxon>
        <taxon>Diaphorina</taxon>
    </lineage>
</organism>
<keyword evidence="3" id="KW-1185">Reference proteome</keyword>
<dbReference type="GeneID" id="103522516"/>
<feature type="coiled-coil region" evidence="1">
    <location>
        <begin position="84"/>
        <end position="111"/>
    </location>
</feature>
<gene>
    <name evidence="4" type="primary">LOC103522516</name>
</gene>
<dbReference type="PaxDb" id="121845-A0A1S3DQB5"/>
<feature type="compositionally biased region" description="Polar residues" evidence="2">
    <location>
        <begin position="7"/>
        <end position="46"/>
    </location>
</feature>
<feature type="region of interest" description="Disordered" evidence="2">
    <location>
        <begin position="425"/>
        <end position="512"/>
    </location>
</feature>
<protein>
    <submittedName>
        <fullName evidence="4">Uncharacterized protein LOC103522516</fullName>
    </submittedName>
</protein>
<dbReference type="STRING" id="121845.A0A1S3DQB5"/>